<dbReference type="Pfam" id="PF00107">
    <property type="entry name" value="ADH_zinc_N"/>
    <property type="match status" value="1"/>
</dbReference>
<dbReference type="InterPro" id="IPR011032">
    <property type="entry name" value="GroES-like_sf"/>
</dbReference>
<dbReference type="RefSeq" id="WP_330435704.1">
    <property type="nucleotide sequence ID" value="NZ_JAZDUF010000008.1"/>
</dbReference>
<evidence type="ECO:0000259" key="2">
    <source>
        <dbReference type="SMART" id="SM00829"/>
    </source>
</evidence>
<organism evidence="3 4">
    <name type="scientific">Gordonia sesuvii</name>
    <dbReference type="NCBI Taxonomy" id="3116777"/>
    <lineage>
        <taxon>Bacteria</taxon>
        <taxon>Bacillati</taxon>
        <taxon>Actinomycetota</taxon>
        <taxon>Actinomycetes</taxon>
        <taxon>Mycobacteriales</taxon>
        <taxon>Gordoniaceae</taxon>
        <taxon>Gordonia</taxon>
    </lineage>
</organism>
<feature type="domain" description="Enoyl reductase (ER)" evidence="2">
    <location>
        <begin position="25"/>
        <end position="357"/>
    </location>
</feature>
<accession>A0ABU7MIQ1</accession>
<evidence type="ECO:0000256" key="1">
    <source>
        <dbReference type="ARBA" id="ARBA00022857"/>
    </source>
</evidence>
<dbReference type="InterPro" id="IPR020843">
    <property type="entry name" value="ER"/>
</dbReference>
<name>A0ABU7MIQ1_9ACTN</name>
<reference evidence="3 4" key="1">
    <citation type="submission" date="2024-01" db="EMBL/GenBank/DDBJ databases">
        <title>Draft genome sequence of Gordonia sp. LSe1-13.</title>
        <authorList>
            <person name="Suphannarot A."/>
            <person name="Mingma R."/>
        </authorList>
    </citation>
    <scope>NUCLEOTIDE SEQUENCE [LARGE SCALE GENOMIC DNA]</scope>
    <source>
        <strain evidence="3 4">LSe1-13</strain>
    </source>
</reference>
<dbReference type="InterPro" id="IPR051603">
    <property type="entry name" value="Zinc-ADH_QOR/CCCR"/>
</dbReference>
<dbReference type="InterPro" id="IPR036291">
    <property type="entry name" value="NAD(P)-bd_dom_sf"/>
</dbReference>
<keyword evidence="4" id="KW-1185">Reference proteome</keyword>
<dbReference type="InterPro" id="IPR013154">
    <property type="entry name" value="ADH-like_N"/>
</dbReference>
<sequence>MTAVDDPGLAVIPTVMRAARLHDSGNGLELRVDSDVAVPHCGPDQVLLQVRSCGLNQVDLLTRSGQTPQSVPLPHISGTEVAGDVVAIGDNVNPDWLGQAVVVDPVVSCGECRQCYRGETNQCRTGLIFGVQTPGGYAEYVAAPARQLIALPDNLTYDQATAIAVTGPTTWHMLHTRAGLRAGDDVLVIAAGSGIGSLAVQVAHASGARVIATVGGAAKAKKAAELLPVDLVVDHSDPDWPRRVREYTDGRGVDLVFEHVGAATWKGSLASMARGGRLVTSGGHSGFEVDFNLWHLFIKEHTLIGSYAGTRDDFLTILDLANRGVITPIVQQVFPLEEIVDAQNLLADRKVFGKLLLDPQCPGSSGVTSRGR</sequence>
<dbReference type="Proteomes" id="UP001347146">
    <property type="component" value="Unassembled WGS sequence"/>
</dbReference>
<evidence type="ECO:0000313" key="3">
    <source>
        <dbReference type="EMBL" id="MEE3852984.1"/>
    </source>
</evidence>
<dbReference type="PANTHER" id="PTHR44154">
    <property type="entry name" value="QUINONE OXIDOREDUCTASE"/>
    <property type="match status" value="1"/>
</dbReference>
<dbReference type="Gene3D" id="3.40.50.720">
    <property type="entry name" value="NAD(P)-binding Rossmann-like Domain"/>
    <property type="match status" value="1"/>
</dbReference>
<evidence type="ECO:0000313" key="4">
    <source>
        <dbReference type="Proteomes" id="UP001347146"/>
    </source>
</evidence>
<dbReference type="InterPro" id="IPR013149">
    <property type="entry name" value="ADH-like_C"/>
</dbReference>
<comment type="caution">
    <text evidence="3">The sequence shown here is derived from an EMBL/GenBank/DDBJ whole genome shotgun (WGS) entry which is preliminary data.</text>
</comment>
<dbReference type="Pfam" id="PF08240">
    <property type="entry name" value="ADH_N"/>
    <property type="match status" value="1"/>
</dbReference>
<dbReference type="SUPFAM" id="SSF50129">
    <property type="entry name" value="GroES-like"/>
    <property type="match status" value="1"/>
</dbReference>
<dbReference type="PANTHER" id="PTHR44154:SF1">
    <property type="entry name" value="QUINONE OXIDOREDUCTASE"/>
    <property type="match status" value="1"/>
</dbReference>
<keyword evidence="1" id="KW-0521">NADP</keyword>
<dbReference type="SMART" id="SM00829">
    <property type="entry name" value="PKS_ER"/>
    <property type="match status" value="1"/>
</dbReference>
<dbReference type="Gene3D" id="3.90.180.10">
    <property type="entry name" value="Medium-chain alcohol dehydrogenases, catalytic domain"/>
    <property type="match status" value="1"/>
</dbReference>
<proteinExistence type="predicted"/>
<dbReference type="EMBL" id="JAZDUF010000008">
    <property type="protein sequence ID" value="MEE3852984.1"/>
    <property type="molecule type" value="Genomic_DNA"/>
</dbReference>
<protein>
    <submittedName>
        <fullName evidence="3">Zinc-binding dehydrogenase</fullName>
    </submittedName>
</protein>
<gene>
    <name evidence="3" type="ORF">VZC37_21785</name>
</gene>
<dbReference type="SUPFAM" id="SSF51735">
    <property type="entry name" value="NAD(P)-binding Rossmann-fold domains"/>
    <property type="match status" value="1"/>
</dbReference>